<dbReference type="RefSeq" id="WP_140593750.1">
    <property type="nucleotide sequence ID" value="NZ_VFWZ01000003.1"/>
</dbReference>
<name>A0A504JHH9_9FLAO</name>
<dbReference type="PANTHER" id="PTHR43610">
    <property type="entry name" value="BLL6696 PROTEIN"/>
    <property type="match status" value="1"/>
</dbReference>
<organism evidence="2 3">
    <name type="scientific">Aquimarina algicola</name>
    <dbReference type="NCBI Taxonomy" id="2589995"/>
    <lineage>
        <taxon>Bacteria</taxon>
        <taxon>Pseudomonadati</taxon>
        <taxon>Bacteroidota</taxon>
        <taxon>Flavobacteriia</taxon>
        <taxon>Flavobacteriales</taxon>
        <taxon>Flavobacteriaceae</taxon>
        <taxon>Aquimarina</taxon>
    </lineage>
</organism>
<gene>
    <name evidence="2" type="ORF">FHK87_13355</name>
</gene>
<dbReference type="AlphaFoldDB" id="A0A504JHH9"/>
<sequence length="200" mass="23286">MLDFSNDYVLENDVVRLTPLRLEHVEELYKLSNDPNIWTYLIEKGKDKNELFTYISEAVSNRKNKKEYPFVIYDKIKSAYAGTTRFYDYSEVLKVIKLGHTWYGKDFRGTHVNKNCKYLLLAFAFEELQVERVGFGVHKENKISIAAMKSIGCKQEGILRNFIPSLDGKGRTDIMLLSIIKSEWKTIVKSELLQKLKTTL</sequence>
<dbReference type="Proteomes" id="UP000315540">
    <property type="component" value="Unassembled WGS sequence"/>
</dbReference>
<evidence type="ECO:0000259" key="1">
    <source>
        <dbReference type="Pfam" id="PF13302"/>
    </source>
</evidence>
<feature type="domain" description="N-acetyltransferase" evidence="1">
    <location>
        <begin position="16"/>
        <end position="154"/>
    </location>
</feature>
<comment type="caution">
    <text evidence="2">The sequence shown here is derived from an EMBL/GenBank/DDBJ whole genome shotgun (WGS) entry which is preliminary data.</text>
</comment>
<dbReference type="SUPFAM" id="SSF55729">
    <property type="entry name" value="Acyl-CoA N-acyltransferases (Nat)"/>
    <property type="match status" value="1"/>
</dbReference>
<dbReference type="EMBL" id="VFWZ01000003">
    <property type="protein sequence ID" value="TPN86249.1"/>
    <property type="molecule type" value="Genomic_DNA"/>
</dbReference>
<evidence type="ECO:0000313" key="2">
    <source>
        <dbReference type="EMBL" id="TPN86249.1"/>
    </source>
</evidence>
<dbReference type="GO" id="GO:0016747">
    <property type="term" value="F:acyltransferase activity, transferring groups other than amino-acyl groups"/>
    <property type="evidence" value="ECO:0007669"/>
    <property type="project" value="InterPro"/>
</dbReference>
<dbReference type="PANTHER" id="PTHR43610:SF1">
    <property type="entry name" value="N-ACETYLTRANSFERASE DOMAIN-CONTAINING PROTEIN"/>
    <property type="match status" value="1"/>
</dbReference>
<dbReference type="InterPro" id="IPR016181">
    <property type="entry name" value="Acyl_CoA_acyltransferase"/>
</dbReference>
<protein>
    <submittedName>
        <fullName evidence="2">GNAT family N-acetyltransferase</fullName>
    </submittedName>
</protein>
<keyword evidence="2" id="KW-0808">Transferase</keyword>
<dbReference type="OrthoDB" id="9795199at2"/>
<dbReference type="Pfam" id="PF13302">
    <property type="entry name" value="Acetyltransf_3"/>
    <property type="match status" value="1"/>
</dbReference>
<dbReference type="InterPro" id="IPR000182">
    <property type="entry name" value="GNAT_dom"/>
</dbReference>
<dbReference type="Gene3D" id="3.40.630.30">
    <property type="match status" value="1"/>
</dbReference>
<reference evidence="2 3" key="1">
    <citation type="submission" date="2019-06" db="EMBL/GenBank/DDBJ databases">
        <authorList>
            <person name="Meng X."/>
        </authorList>
    </citation>
    <scope>NUCLEOTIDE SEQUENCE [LARGE SCALE GENOMIC DNA]</scope>
    <source>
        <strain evidence="2 3">M625</strain>
    </source>
</reference>
<proteinExistence type="predicted"/>
<evidence type="ECO:0000313" key="3">
    <source>
        <dbReference type="Proteomes" id="UP000315540"/>
    </source>
</evidence>
<keyword evidence="3" id="KW-1185">Reference proteome</keyword>
<accession>A0A504JHH9</accession>